<feature type="region of interest" description="Disordered" evidence="1">
    <location>
        <begin position="347"/>
        <end position="370"/>
    </location>
</feature>
<evidence type="ECO:0000256" key="1">
    <source>
        <dbReference type="SAM" id="MobiDB-lite"/>
    </source>
</evidence>
<organism evidence="2 3">
    <name type="scientific">Stylonychia lemnae</name>
    <name type="common">Ciliate</name>
    <dbReference type="NCBI Taxonomy" id="5949"/>
    <lineage>
        <taxon>Eukaryota</taxon>
        <taxon>Sar</taxon>
        <taxon>Alveolata</taxon>
        <taxon>Ciliophora</taxon>
        <taxon>Intramacronucleata</taxon>
        <taxon>Spirotrichea</taxon>
        <taxon>Stichotrichia</taxon>
        <taxon>Sporadotrichida</taxon>
        <taxon>Oxytrichidae</taxon>
        <taxon>Stylonychinae</taxon>
        <taxon>Stylonychia</taxon>
    </lineage>
</organism>
<feature type="compositionally biased region" description="Basic and acidic residues" evidence="1">
    <location>
        <begin position="347"/>
        <end position="356"/>
    </location>
</feature>
<proteinExistence type="predicted"/>
<protein>
    <submittedName>
        <fullName evidence="2">Kelch motif family protein</fullName>
    </submittedName>
</protein>
<dbReference type="EMBL" id="CCKQ01003633">
    <property type="protein sequence ID" value="CDW74757.1"/>
    <property type="molecule type" value="Genomic_DNA"/>
</dbReference>
<dbReference type="Gene3D" id="2.120.10.80">
    <property type="entry name" value="Kelch-type beta propeller"/>
    <property type="match status" value="2"/>
</dbReference>
<dbReference type="PANTHER" id="PTHR23244">
    <property type="entry name" value="KELCH REPEAT DOMAIN"/>
    <property type="match status" value="1"/>
</dbReference>
<accession>A0A077ZYR5</accession>
<dbReference type="Proteomes" id="UP000039865">
    <property type="component" value="Unassembled WGS sequence"/>
</dbReference>
<dbReference type="OrthoDB" id="313282at2759"/>
<evidence type="ECO:0000313" key="2">
    <source>
        <dbReference type="EMBL" id="CDW74757.1"/>
    </source>
</evidence>
<dbReference type="Pfam" id="PF24681">
    <property type="entry name" value="Kelch_KLHDC2_KLHL20_DRC7"/>
    <property type="match status" value="1"/>
</dbReference>
<sequence>MLPQINSCLVVGQTSFRGNESPFLQRMKYIEPRGRSFAPLEINIKSNEGLLQDDQNRLTQLVTKFEQRRLRSLIKEPSDKEDTGFYSKIQGYQAKPKVYNKRNYDFLAATLKQNSIQKTLAYTIELDDDKNDISPIDDQVLSTNTDSLRPVTNVKEKEKLQNMIKQSKFLMTPLELKQLKDTIRISQQGIQLMQDSQFNDTNITKNYNTSNGFFSSRRRQTFLSHKPSLVQQKSNVQIPKLSPRLKDLYNSHSQELKQILMNKLNSSSVRDLQMTKLTQQVDENQTQDLADIIDEQYDETSSIINHQDQNKTEINLAREQILNPYNNIYSFNIDTINDKIYFQRVEKETSKGRDGSNPRQSDGQGGFANLTSQGFIQDYDKPNNENQKYMPGQQTIMGLPENLNEIYPQIKSPQTTKKEEIKDKDIELHYRLKQKFSGSVDMAINQLDIQYLDENLENRKKEEAKKFIGGRKMKIKIPQQDESKQQAKDLIDEYAYIKDEQSAGRALEGIWMSYTGEGQFPSSREGAGAVAIDDKIYLLFGFQNSIFDDVRVMDTRTLKWENLTNSLTGQKPDKRFNFSYGKYKNNIVLYGGASNYLSRIKQRETFNDIWMLSPRTEDTISKQSQWIQLPSVEHTPQRSMMHDGDVYGSQFVIFGGMTKEKTVIDQMLIYDLEALTWVSAVQNKKNPGITLGPKFMHSLTAVIYDKPQKSIPQQVSEMDSEFEMKSYYQTKSNFNNTTVATSSSQIYSRIMWVECLKNDKNGISGLYLFGGMDHLGEVSNEVWHIKPSYHKNLDNLQPNTFEFRENFEKKLFYDVQKVETQGRPPLPRYQHKTVFFQGKYLLIHGGRNNKEAYDQTRNVALNDMALLDLERKTWCVISMLGDIPVSRWNHNLVVVESDKLFMFGGQNLLSFCKATVSCFFTDKKKVSREVQRLHQENEENKIELKKYKFV</sequence>
<dbReference type="InterPro" id="IPR015915">
    <property type="entry name" value="Kelch-typ_b-propeller"/>
</dbReference>
<evidence type="ECO:0000313" key="3">
    <source>
        <dbReference type="Proteomes" id="UP000039865"/>
    </source>
</evidence>
<gene>
    <name evidence="2" type="primary">Contig2341.g2521</name>
    <name evidence="2" type="ORF">STYLEM_3740</name>
</gene>
<dbReference type="InParanoid" id="A0A077ZYR5"/>
<name>A0A077ZYR5_STYLE</name>
<dbReference type="SUPFAM" id="SSF117281">
    <property type="entry name" value="Kelch motif"/>
    <property type="match status" value="2"/>
</dbReference>
<reference evidence="2 3" key="1">
    <citation type="submission" date="2014-06" db="EMBL/GenBank/DDBJ databases">
        <authorList>
            <person name="Swart Estienne"/>
        </authorList>
    </citation>
    <scope>NUCLEOTIDE SEQUENCE [LARGE SCALE GENOMIC DNA]</scope>
    <source>
        <strain evidence="2 3">130c</strain>
    </source>
</reference>
<dbReference type="AlphaFoldDB" id="A0A077ZYR5"/>
<keyword evidence="3" id="KW-1185">Reference proteome</keyword>